<organism evidence="1 2">
    <name type="scientific">Athelia psychrophila</name>
    <dbReference type="NCBI Taxonomy" id="1759441"/>
    <lineage>
        <taxon>Eukaryota</taxon>
        <taxon>Fungi</taxon>
        <taxon>Dikarya</taxon>
        <taxon>Basidiomycota</taxon>
        <taxon>Agaricomycotina</taxon>
        <taxon>Agaricomycetes</taxon>
        <taxon>Agaricomycetidae</taxon>
        <taxon>Atheliales</taxon>
        <taxon>Atheliaceae</taxon>
        <taxon>Athelia</taxon>
    </lineage>
</organism>
<keyword evidence="2" id="KW-1185">Reference proteome</keyword>
<dbReference type="STRING" id="436010.A0A166FHD5"/>
<reference evidence="1 2" key="1">
    <citation type="journal article" date="2016" name="Mol. Biol. Evol.">
        <title>Comparative Genomics of Early-Diverging Mushroom-Forming Fungi Provides Insights into the Origins of Lignocellulose Decay Capabilities.</title>
        <authorList>
            <person name="Nagy L.G."/>
            <person name="Riley R."/>
            <person name="Tritt A."/>
            <person name="Adam C."/>
            <person name="Daum C."/>
            <person name="Floudas D."/>
            <person name="Sun H."/>
            <person name="Yadav J.S."/>
            <person name="Pangilinan J."/>
            <person name="Larsson K.H."/>
            <person name="Matsuura K."/>
            <person name="Barry K."/>
            <person name="Labutti K."/>
            <person name="Kuo R."/>
            <person name="Ohm R.A."/>
            <person name="Bhattacharya S.S."/>
            <person name="Shirouzu T."/>
            <person name="Yoshinaga Y."/>
            <person name="Martin F.M."/>
            <person name="Grigoriev I.V."/>
            <person name="Hibbett D.S."/>
        </authorList>
    </citation>
    <scope>NUCLEOTIDE SEQUENCE [LARGE SCALE GENOMIC DNA]</scope>
    <source>
        <strain evidence="1 2">CBS 109695</strain>
    </source>
</reference>
<evidence type="ECO:0000313" key="2">
    <source>
        <dbReference type="Proteomes" id="UP000076532"/>
    </source>
</evidence>
<dbReference type="Proteomes" id="UP000076532">
    <property type="component" value="Unassembled WGS sequence"/>
</dbReference>
<gene>
    <name evidence="1" type="ORF">FIBSPDRAFT_865564</name>
</gene>
<dbReference type="EMBL" id="KV417589">
    <property type="protein sequence ID" value="KZP16809.1"/>
    <property type="molecule type" value="Genomic_DNA"/>
</dbReference>
<protein>
    <submittedName>
        <fullName evidence="1">Uncharacterized protein</fullName>
    </submittedName>
</protein>
<name>A0A166FHD5_9AGAM</name>
<proteinExistence type="predicted"/>
<dbReference type="OrthoDB" id="3236314at2759"/>
<evidence type="ECO:0000313" key="1">
    <source>
        <dbReference type="EMBL" id="KZP16809.1"/>
    </source>
</evidence>
<feature type="non-terminal residue" evidence="1">
    <location>
        <position position="54"/>
    </location>
</feature>
<sequence length="54" mass="5888">MYESQIPPFNDQSNVQADSSDIAVLLADWLDAAQRPQASVARAEVPVGRIDMSI</sequence>
<accession>A0A166FHD5</accession>
<dbReference type="AlphaFoldDB" id="A0A166FHD5"/>